<evidence type="ECO:0000313" key="2">
    <source>
        <dbReference type="EMBL" id="EAY23714.1"/>
    </source>
</evidence>
<evidence type="ECO:0000256" key="1">
    <source>
        <dbReference type="SAM" id="MobiDB-lite"/>
    </source>
</evidence>
<reference evidence="2" key="1">
    <citation type="submission" date="2006-10" db="EMBL/GenBank/DDBJ databases">
        <authorList>
            <person name="Amadeo P."/>
            <person name="Zhao Q."/>
            <person name="Wortman J."/>
            <person name="Fraser-Liggett C."/>
            <person name="Carlton J."/>
        </authorList>
    </citation>
    <scope>NUCLEOTIDE SEQUENCE</scope>
    <source>
        <strain evidence="2">G3</strain>
    </source>
</reference>
<accession>A2D7J7</accession>
<dbReference type="VEuPathDB" id="TrichDB:TVAG_120520"/>
<dbReference type="Proteomes" id="UP000001542">
    <property type="component" value="Unassembled WGS sequence"/>
</dbReference>
<dbReference type="InParanoid" id="A2D7J7"/>
<organism evidence="2 3">
    <name type="scientific">Trichomonas vaginalis (strain ATCC PRA-98 / G3)</name>
    <dbReference type="NCBI Taxonomy" id="412133"/>
    <lineage>
        <taxon>Eukaryota</taxon>
        <taxon>Metamonada</taxon>
        <taxon>Parabasalia</taxon>
        <taxon>Trichomonadida</taxon>
        <taxon>Trichomonadidae</taxon>
        <taxon>Trichomonas</taxon>
    </lineage>
</organism>
<evidence type="ECO:0000313" key="3">
    <source>
        <dbReference type="Proteomes" id="UP000001542"/>
    </source>
</evidence>
<protein>
    <recommendedName>
        <fullName evidence="4">Importin N-terminal domain-containing protein</fullName>
    </recommendedName>
</protein>
<evidence type="ECO:0008006" key="4">
    <source>
        <dbReference type="Google" id="ProtNLM"/>
    </source>
</evidence>
<dbReference type="EMBL" id="DS113177">
    <property type="protein sequence ID" value="EAY23714.1"/>
    <property type="molecule type" value="Genomic_DNA"/>
</dbReference>
<proteinExistence type="predicted"/>
<dbReference type="KEGG" id="tva:4720680"/>
<dbReference type="InterPro" id="IPR016024">
    <property type="entry name" value="ARM-type_fold"/>
</dbReference>
<sequence>MEFTPSIFTETNAETVQRITEAVMELQENPDFALILFNSLQDKNNHVEIIMTNLIAQIRIAVKTHWNSEFWSPETKHEIILQLIQNLFVVPYKHRNVLVDLFRVIPTMDENDQWWVDMIYSTTEQHNSLEEMCSIAEIANIWLEVIRDKPLDEFGNTYITKFLEKFVVTFQESAVQDLNKWNSLNFSIQYVKFLSKLVRISEIPLQNNIIDSIVQTLTPLLQNDNNYTEIVNMKIALSKFYYKLIVEFSTNTKNASDIKKSFAEHFKQELAPIIINTIKQICVIPQPFSVSHPLSLILHSIIFYKLDDDFLSEGLFPILIRFATIPETDYFETINNPSYYIGQYMKFGPYPATFNSRFISGTIIRDLVEKHDISYEVILPHITPTEEDTQDVIEAKLYLITALVKALLVKQESEYAIKKKKARARKIKMPPFHNYLPIPTEVVNLVEQIIVSDSPTFLLISALNLYSKLAPLDDYHRGAEIGLQAIVSETDEPTIIVYAAKIFAACVKKLPVNDIDMNSILSPIMEVTKIIRMKALSGVITTLAQKNPEAMNTCAAAVIEAFIDLINTELSSESIEPENISKIEDSLSSIFDILEPNRKNQELLENLYTFVFTNLTNVLQSLTNNFDLPKLFLVFALFSMNFKSHPVEFYESFMLIYSIFEEEGDLFQSVVTCSMESFVWYLYPLVVDLSSENYQNEEFKESVLNIVNFAREVIRNNPEECTDESLPYSLFLMTCVSQVYGLDSNSLVFAQEQIHKIMEYSSLRGYNIKEHDIVGSIRLFQSNALIDITTIQFLREDTELIDFLLKKLNYTFFTTYVDMKSCFMFLLCLCRIGIQEAFPIAISNIPKLLELKERDESEEKEENEENSEGEDVEIDVNEEEDGDKSDSEQENLDDESVFRIICPYHLPFDSQNEFEFLKSVWNENQQLSGTLDEELNQILSQYIH</sequence>
<dbReference type="SUPFAM" id="SSF48371">
    <property type="entry name" value="ARM repeat"/>
    <property type="match status" value="1"/>
</dbReference>
<name>A2D7J7_TRIV3</name>
<keyword evidence="3" id="KW-1185">Reference proteome</keyword>
<dbReference type="AlphaFoldDB" id="A2D7J7"/>
<feature type="compositionally biased region" description="Acidic residues" evidence="1">
    <location>
        <begin position="858"/>
        <end position="891"/>
    </location>
</feature>
<feature type="region of interest" description="Disordered" evidence="1">
    <location>
        <begin position="853"/>
        <end position="891"/>
    </location>
</feature>
<dbReference type="VEuPathDB" id="TrichDB:TVAGG3_0993570"/>
<dbReference type="RefSeq" id="XP_001276962.1">
    <property type="nucleotide sequence ID" value="XM_001276961.1"/>
</dbReference>
<reference evidence="2" key="2">
    <citation type="journal article" date="2007" name="Science">
        <title>Draft genome sequence of the sexually transmitted pathogen Trichomonas vaginalis.</title>
        <authorList>
            <person name="Carlton J.M."/>
            <person name="Hirt R.P."/>
            <person name="Silva J.C."/>
            <person name="Delcher A.L."/>
            <person name="Schatz M."/>
            <person name="Zhao Q."/>
            <person name="Wortman J.R."/>
            <person name="Bidwell S.L."/>
            <person name="Alsmark U.C.M."/>
            <person name="Besteiro S."/>
            <person name="Sicheritz-Ponten T."/>
            <person name="Noel C.J."/>
            <person name="Dacks J.B."/>
            <person name="Foster P.G."/>
            <person name="Simillion C."/>
            <person name="Van de Peer Y."/>
            <person name="Miranda-Saavedra D."/>
            <person name="Barton G.J."/>
            <person name="Westrop G.D."/>
            <person name="Mueller S."/>
            <person name="Dessi D."/>
            <person name="Fiori P.L."/>
            <person name="Ren Q."/>
            <person name="Paulsen I."/>
            <person name="Zhang H."/>
            <person name="Bastida-Corcuera F.D."/>
            <person name="Simoes-Barbosa A."/>
            <person name="Brown M.T."/>
            <person name="Hayes R.D."/>
            <person name="Mukherjee M."/>
            <person name="Okumura C.Y."/>
            <person name="Schneider R."/>
            <person name="Smith A.J."/>
            <person name="Vanacova S."/>
            <person name="Villalvazo M."/>
            <person name="Haas B.J."/>
            <person name="Pertea M."/>
            <person name="Feldblyum T.V."/>
            <person name="Utterback T.R."/>
            <person name="Shu C.L."/>
            <person name="Osoegawa K."/>
            <person name="de Jong P.J."/>
            <person name="Hrdy I."/>
            <person name="Horvathova L."/>
            <person name="Zubacova Z."/>
            <person name="Dolezal P."/>
            <person name="Malik S.B."/>
            <person name="Logsdon J.M. Jr."/>
            <person name="Henze K."/>
            <person name="Gupta A."/>
            <person name="Wang C.C."/>
            <person name="Dunne R.L."/>
            <person name="Upcroft J.A."/>
            <person name="Upcroft P."/>
            <person name="White O."/>
            <person name="Salzberg S.L."/>
            <person name="Tang P."/>
            <person name="Chiu C.-H."/>
            <person name="Lee Y.-S."/>
            <person name="Embley T.M."/>
            <person name="Coombs G.H."/>
            <person name="Mottram J.C."/>
            <person name="Tachezy J."/>
            <person name="Fraser-Liggett C.M."/>
            <person name="Johnson P.J."/>
        </authorList>
    </citation>
    <scope>NUCLEOTIDE SEQUENCE [LARGE SCALE GENOMIC DNA]</scope>
    <source>
        <strain evidence="2">G3</strain>
    </source>
</reference>
<gene>
    <name evidence="2" type="ORF">TVAG_120520</name>
</gene>